<dbReference type="PROSITE" id="PS51085">
    <property type="entry name" value="2FE2S_FER_2"/>
    <property type="match status" value="1"/>
</dbReference>
<dbReference type="Proteomes" id="UP000596248">
    <property type="component" value="Chromosome"/>
</dbReference>
<dbReference type="SUPFAM" id="SSF54292">
    <property type="entry name" value="2Fe-2S ferredoxin-like"/>
    <property type="match status" value="1"/>
</dbReference>
<dbReference type="PANTHER" id="PTHR44379:SF5">
    <property type="entry name" value="OXIDOREDUCTASE WITH IRON-SULFUR SUBUNIT"/>
    <property type="match status" value="1"/>
</dbReference>
<keyword evidence="4" id="KW-0408">Iron</keyword>
<gene>
    <name evidence="7" type="ORF">JNE38_20530</name>
</gene>
<evidence type="ECO:0000313" key="8">
    <source>
        <dbReference type="Proteomes" id="UP000596248"/>
    </source>
</evidence>
<name>A0ABX7FKU9_BRECH</name>
<evidence type="ECO:0000313" key="7">
    <source>
        <dbReference type="EMBL" id="QRG65947.1"/>
    </source>
</evidence>
<keyword evidence="8" id="KW-1185">Reference proteome</keyword>
<dbReference type="InterPro" id="IPR051452">
    <property type="entry name" value="Diverse_Oxidoreductases"/>
</dbReference>
<dbReference type="InterPro" id="IPR012675">
    <property type="entry name" value="Beta-grasp_dom_sf"/>
</dbReference>
<reference evidence="7 8" key="1">
    <citation type="submission" date="2021-01" db="EMBL/GenBank/DDBJ databases">
        <title>Identification of strong promoters based on the transcriptome of Brevibacillus choshinensis.</title>
        <authorList>
            <person name="Yao D."/>
            <person name="Zhang K."/>
            <person name="Wu J."/>
        </authorList>
    </citation>
    <scope>NUCLEOTIDE SEQUENCE [LARGE SCALE GENOMIC DNA]</scope>
    <source>
        <strain evidence="7 8">HPD31-SP3</strain>
    </source>
</reference>
<dbReference type="SUPFAM" id="SSF47741">
    <property type="entry name" value="CO dehydrogenase ISP C-domain like"/>
    <property type="match status" value="1"/>
</dbReference>
<accession>A0ABX7FKU9</accession>
<proteinExistence type="predicted"/>
<dbReference type="Gene3D" id="3.10.20.30">
    <property type="match status" value="1"/>
</dbReference>
<keyword evidence="5" id="KW-0411">Iron-sulfur</keyword>
<dbReference type="Pfam" id="PF00111">
    <property type="entry name" value="Fer2"/>
    <property type="match status" value="1"/>
</dbReference>
<dbReference type="RefSeq" id="WP_203353016.1">
    <property type="nucleotide sequence ID" value="NZ_CP069127.1"/>
</dbReference>
<evidence type="ECO:0000256" key="4">
    <source>
        <dbReference type="ARBA" id="ARBA00023004"/>
    </source>
</evidence>
<keyword evidence="3" id="KW-0560">Oxidoreductase</keyword>
<protein>
    <submittedName>
        <fullName evidence="7">(2Fe-2S)-binding protein</fullName>
    </submittedName>
</protein>
<dbReference type="InterPro" id="IPR036010">
    <property type="entry name" value="2Fe-2S_ferredoxin-like_sf"/>
</dbReference>
<feature type="domain" description="2Fe-2S ferredoxin-type" evidence="6">
    <location>
        <begin position="5"/>
        <end position="81"/>
    </location>
</feature>
<dbReference type="EMBL" id="CP069127">
    <property type="protein sequence ID" value="QRG65947.1"/>
    <property type="molecule type" value="Genomic_DNA"/>
</dbReference>
<dbReference type="InterPro" id="IPR036884">
    <property type="entry name" value="2Fe-2S-bd_dom_sf"/>
</dbReference>
<keyword evidence="2" id="KW-0479">Metal-binding</keyword>
<evidence type="ECO:0000259" key="6">
    <source>
        <dbReference type="PROSITE" id="PS51085"/>
    </source>
</evidence>
<dbReference type="PANTHER" id="PTHR44379">
    <property type="entry name" value="OXIDOREDUCTASE WITH IRON-SULFUR SUBUNIT"/>
    <property type="match status" value="1"/>
</dbReference>
<evidence type="ECO:0000256" key="5">
    <source>
        <dbReference type="ARBA" id="ARBA00023014"/>
    </source>
</evidence>
<dbReference type="Pfam" id="PF01799">
    <property type="entry name" value="Fer2_2"/>
    <property type="match status" value="1"/>
</dbReference>
<evidence type="ECO:0000256" key="3">
    <source>
        <dbReference type="ARBA" id="ARBA00023002"/>
    </source>
</evidence>
<sequence length="173" mass="18598">MTFTKKIALSVNGVQKQAEVEPRLLLAHFLREDLNLTGTHIGCDTSQCGACTVMLNGEVVKSCTVLAVQADGAHVTTVEGLGDMEQLHPIQQGFWEKHGLQCGFCTPGVMISMVGLLKENPDPSEEEIRDALEGVICRCTGYQFIVSAVQHAAKLIAEANQSKETITSAGEGR</sequence>
<dbReference type="InterPro" id="IPR002888">
    <property type="entry name" value="2Fe-2S-bd"/>
</dbReference>
<organism evidence="7 8">
    <name type="scientific">Brevibacillus choshinensis</name>
    <dbReference type="NCBI Taxonomy" id="54911"/>
    <lineage>
        <taxon>Bacteria</taxon>
        <taxon>Bacillati</taxon>
        <taxon>Bacillota</taxon>
        <taxon>Bacilli</taxon>
        <taxon>Bacillales</taxon>
        <taxon>Paenibacillaceae</taxon>
        <taxon>Brevibacillus</taxon>
    </lineage>
</organism>
<keyword evidence="1" id="KW-0001">2Fe-2S</keyword>
<evidence type="ECO:0000256" key="2">
    <source>
        <dbReference type="ARBA" id="ARBA00022723"/>
    </source>
</evidence>
<dbReference type="InterPro" id="IPR001041">
    <property type="entry name" value="2Fe-2S_ferredoxin-type"/>
</dbReference>
<evidence type="ECO:0000256" key="1">
    <source>
        <dbReference type="ARBA" id="ARBA00022714"/>
    </source>
</evidence>
<dbReference type="Gene3D" id="1.10.150.120">
    <property type="entry name" value="[2Fe-2S]-binding domain"/>
    <property type="match status" value="1"/>
</dbReference>